<organism evidence="3 4">
    <name type="scientific">Blastococcus jejuensis</name>
    <dbReference type="NCBI Taxonomy" id="351224"/>
    <lineage>
        <taxon>Bacteria</taxon>
        <taxon>Bacillati</taxon>
        <taxon>Actinomycetota</taxon>
        <taxon>Actinomycetes</taxon>
        <taxon>Geodermatophilales</taxon>
        <taxon>Geodermatophilaceae</taxon>
        <taxon>Blastococcus</taxon>
    </lineage>
</organism>
<dbReference type="RefSeq" id="WP_344688263.1">
    <property type="nucleotide sequence ID" value="NZ_BAAAVV010000003.1"/>
</dbReference>
<name>A0ABP6P2W2_9ACTN</name>
<evidence type="ECO:0000313" key="4">
    <source>
        <dbReference type="Proteomes" id="UP001499924"/>
    </source>
</evidence>
<reference evidence="4" key="1">
    <citation type="journal article" date="2019" name="Int. J. Syst. Evol. Microbiol.">
        <title>The Global Catalogue of Microorganisms (GCM) 10K type strain sequencing project: providing services to taxonomists for standard genome sequencing and annotation.</title>
        <authorList>
            <consortium name="The Broad Institute Genomics Platform"/>
            <consortium name="The Broad Institute Genome Sequencing Center for Infectious Disease"/>
            <person name="Wu L."/>
            <person name="Ma J."/>
        </authorList>
    </citation>
    <scope>NUCLEOTIDE SEQUENCE [LARGE SCALE GENOMIC DNA]</scope>
    <source>
        <strain evidence="4">JCM 15614</strain>
    </source>
</reference>
<dbReference type="EMBL" id="BAAAVV010000003">
    <property type="protein sequence ID" value="GAA3164686.1"/>
    <property type="molecule type" value="Genomic_DNA"/>
</dbReference>
<keyword evidence="2" id="KW-0472">Membrane</keyword>
<protein>
    <submittedName>
        <fullName evidence="3">Uncharacterized protein</fullName>
    </submittedName>
</protein>
<sequence>MRSTGWQDVLAGPGGPVGAGAGWGSAIAWLVAVAVLVFLLVFVWWVVGRGRRRGRGEELALRRYDLQRPADPERGPDGAPKARGRRRR</sequence>
<feature type="region of interest" description="Disordered" evidence="1">
    <location>
        <begin position="68"/>
        <end position="88"/>
    </location>
</feature>
<comment type="caution">
    <text evidence="3">The sequence shown here is derived from an EMBL/GenBank/DDBJ whole genome shotgun (WGS) entry which is preliminary data.</text>
</comment>
<proteinExistence type="predicted"/>
<keyword evidence="2" id="KW-0812">Transmembrane</keyword>
<evidence type="ECO:0000256" key="2">
    <source>
        <dbReference type="SAM" id="Phobius"/>
    </source>
</evidence>
<feature type="transmembrane region" description="Helical" evidence="2">
    <location>
        <begin position="26"/>
        <end position="47"/>
    </location>
</feature>
<accession>A0ABP6P2W2</accession>
<keyword evidence="4" id="KW-1185">Reference proteome</keyword>
<evidence type="ECO:0000313" key="3">
    <source>
        <dbReference type="EMBL" id="GAA3164686.1"/>
    </source>
</evidence>
<evidence type="ECO:0000256" key="1">
    <source>
        <dbReference type="SAM" id="MobiDB-lite"/>
    </source>
</evidence>
<gene>
    <name evidence="3" type="ORF">GCM10010531_16310</name>
</gene>
<keyword evidence="2" id="KW-1133">Transmembrane helix</keyword>
<dbReference type="Proteomes" id="UP001499924">
    <property type="component" value="Unassembled WGS sequence"/>
</dbReference>